<dbReference type="InterPro" id="IPR006016">
    <property type="entry name" value="UspA"/>
</dbReference>
<dbReference type="PIRSF" id="PIRSF006276">
    <property type="entry name" value="UspA"/>
    <property type="match status" value="1"/>
</dbReference>
<dbReference type="STRING" id="689.VME0621_00757"/>
<name>A0A241TA34_9VIBR</name>
<evidence type="ECO:0000313" key="7">
    <source>
        <dbReference type="Proteomes" id="UP000197092"/>
    </source>
</evidence>
<evidence type="ECO:0000256" key="2">
    <source>
        <dbReference type="PIRNR" id="PIRNR006276"/>
    </source>
</evidence>
<dbReference type="EMBL" id="CP033578">
    <property type="protein sequence ID" value="AYV24162.1"/>
    <property type="molecule type" value="Genomic_DNA"/>
</dbReference>
<dbReference type="KEGG" id="vsh:BSZ05_19865"/>
<comment type="similarity">
    <text evidence="1 2">Belongs to the universal stress protein A family.</text>
</comment>
<evidence type="ECO:0000313" key="4">
    <source>
        <dbReference type="EMBL" id="ASI92077.1"/>
    </source>
</evidence>
<dbReference type="Proteomes" id="UP000197092">
    <property type="component" value="Chromosome 2"/>
</dbReference>
<organism evidence="5 9">
    <name type="scientific">Vibrio mediterranei</name>
    <dbReference type="NCBI Taxonomy" id="689"/>
    <lineage>
        <taxon>Bacteria</taxon>
        <taxon>Pseudomonadati</taxon>
        <taxon>Pseudomonadota</taxon>
        <taxon>Gammaproteobacteria</taxon>
        <taxon>Vibrionales</taxon>
        <taxon>Vibrionaceae</taxon>
        <taxon>Vibrio</taxon>
    </lineage>
</organism>
<accession>A0A2S9ZSG5</accession>
<evidence type="ECO:0000313" key="6">
    <source>
        <dbReference type="EMBL" id="PRQ68703.1"/>
    </source>
</evidence>
<reference evidence="5 9" key="5">
    <citation type="submission" date="2018-11" db="EMBL/GenBank/DDBJ databases">
        <title>Complete Genome Sequence of Vbrio mediterranei 117-T6: a Potential Pathogen Bacteria Isolated from the Conchocelis of Pyropia.</title>
        <authorList>
            <person name="Liu Q."/>
        </authorList>
    </citation>
    <scope>NUCLEOTIDE SEQUENCE [LARGE SCALE GENOMIC DNA]</scope>
    <source>
        <strain evidence="5 9">117-T6</strain>
    </source>
</reference>
<dbReference type="SUPFAM" id="SSF52402">
    <property type="entry name" value="Adenine nucleotide alpha hydrolases-like"/>
    <property type="match status" value="1"/>
</dbReference>
<proteinExistence type="inferred from homology"/>
<evidence type="ECO:0000313" key="8">
    <source>
        <dbReference type="Proteomes" id="UP000238163"/>
    </source>
</evidence>
<dbReference type="InterPro" id="IPR006015">
    <property type="entry name" value="Universal_stress_UspA"/>
</dbReference>
<evidence type="ECO:0000256" key="1">
    <source>
        <dbReference type="ARBA" id="ARBA00008791"/>
    </source>
</evidence>
<evidence type="ECO:0000313" key="5">
    <source>
        <dbReference type="EMBL" id="AYV24162.1"/>
    </source>
</evidence>
<gene>
    <name evidence="4" type="ORF">BSZ05_19865</name>
    <name evidence="6" type="ORF">COR51_04675</name>
    <name evidence="5" type="ORF">ECB94_23130</name>
</gene>
<dbReference type="Proteomes" id="UP000279760">
    <property type="component" value="Chromosome 2"/>
</dbReference>
<dbReference type="EMBL" id="NWTN01000002">
    <property type="protein sequence ID" value="PRQ68703.1"/>
    <property type="molecule type" value="Genomic_DNA"/>
</dbReference>
<reference evidence="4" key="3">
    <citation type="journal article" date="2018" name="BMC Genomics">
        <title>Comparative genomic analysis reveals the evolution and environmental adaptation strategies of vibrios.</title>
        <authorList>
            <person name="Lin H."/>
            <person name="Yu M."/>
            <person name="Wang X."/>
            <person name="Zhang X.H."/>
        </authorList>
    </citation>
    <scope>NUCLEOTIDE SEQUENCE</scope>
    <source>
        <strain evidence="4">QT6D1</strain>
    </source>
</reference>
<feature type="domain" description="UspA" evidence="3">
    <location>
        <begin position="3"/>
        <end position="118"/>
    </location>
</feature>
<accession>A0A241TA34</accession>
<dbReference type="InterPro" id="IPR014729">
    <property type="entry name" value="Rossmann-like_a/b/a_fold"/>
</dbReference>
<dbReference type="EMBL" id="CP018309">
    <property type="protein sequence ID" value="ASI92077.1"/>
    <property type="molecule type" value="Genomic_DNA"/>
</dbReference>
<dbReference type="Proteomes" id="UP000238163">
    <property type="component" value="Unassembled WGS sequence"/>
</dbReference>
<reference evidence="6" key="2">
    <citation type="submission" date="2017-09" db="EMBL/GenBank/DDBJ databases">
        <authorList>
            <person name="Girard L."/>
            <person name="Lami R."/>
            <person name="Suzuki M."/>
            <person name="Baudart J."/>
        </authorList>
    </citation>
    <scope>NUCLEOTIDE SEQUENCE</scope>
    <source>
        <strain evidence="6">17LN0615E</strain>
    </source>
</reference>
<keyword evidence="8" id="KW-1185">Reference proteome</keyword>
<comment type="subcellular location">
    <subcellularLocation>
        <location evidence="2">Cytoplasm</location>
    </subcellularLocation>
</comment>
<evidence type="ECO:0000259" key="3">
    <source>
        <dbReference type="Pfam" id="PF00582"/>
    </source>
</evidence>
<dbReference type="GO" id="GO:0005737">
    <property type="term" value="C:cytoplasm"/>
    <property type="evidence" value="ECO:0007669"/>
    <property type="project" value="UniProtKB-SubCell"/>
</dbReference>
<dbReference type="RefSeq" id="WP_006069193.1">
    <property type="nucleotide sequence ID" value="NZ_CP018309.1"/>
</dbReference>
<protein>
    <recommendedName>
        <fullName evidence="2">Universal stress protein</fullName>
    </recommendedName>
</protein>
<sequence>MLYQTILLALDPADERSHRLLVKAGVIAEQNNADLHVVYVEPGIGNNSFNDLEVELASFHDSEQFRKFEELMALAKGTSYPIRAIHMSEGNVTKHLLKLIEELNANLVVFGKEHSFFSAISGAESELRKHNSMDLLFIG</sequence>
<dbReference type="GeneID" id="64088294"/>
<reference evidence="6 8" key="4">
    <citation type="submission" date="2018-03" db="EMBL/GenBank/DDBJ databases">
        <title>Genetic Diversity and Phenotypic Plasticity of AHL Mediated Quorum Sensing in Environmental Strains of Vibrio mediterranei.</title>
        <authorList>
            <person name="Lantoine F."/>
            <person name="Vouve F."/>
        </authorList>
    </citation>
    <scope>NUCLEOTIDE SEQUENCE [LARGE SCALE GENOMIC DNA]</scope>
    <source>
        <strain evidence="6 8">17LN0615E</strain>
    </source>
</reference>
<reference evidence="7" key="1">
    <citation type="submission" date="2016-12" db="EMBL/GenBank/DDBJ databases">
        <title>Comparative genomic analysis reveals the diversity, evolution, and environmental adaptation strategies of the genus Vibrio.</title>
        <authorList>
            <person name="Lin H."/>
            <person name="Wang X."/>
            <person name="Zhang X.-H."/>
        </authorList>
    </citation>
    <scope>NUCLEOTIDE SEQUENCE [LARGE SCALE GENOMIC DNA]</scope>
    <source>
        <strain evidence="7">QT6D1</strain>
    </source>
</reference>
<evidence type="ECO:0000313" key="9">
    <source>
        <dbReference type="Proteomes" id="UP000279760"/>
    </source>
</evidence>
<keyword evidence="2" id="KW-0963">Cytoplasm</keyword>
<dbReference type="AlphaFoldDB" id="A0A241TA34"/>
<dbReference type="Gene3D" id="3.40.50.620">
    <property type="entry name" value="HUPs"/>
    <property type="match status" value="1"/>
</dbReference>
<dbReference type="Pfam" id="PF00582">
    <property type="entry name" value="Usp"/>
    <property type="match status" value="1"/>
</dbReference>